<sequence>MKFSLVSSVLVVLMATAAVVAVPAPGSEIQALDNVMGRMLAGRDSAQDCNECNEHLDICMTYGFGPSKGIVHCAEICKEYLCRKWPDCRDKGCGGNFDGCHTDWH</sequence>
<dbReference type="OrthoDB" id="3798312at2759"/>
<feature type="chain" id="PRO_5025422389" evidence="1">
    <location>
        <begin position="22"/>
        <end position="105"/>
    </location>
</feature>
<reference evidence="2" key="1">
    <citation type="journal article" date="2020" name="Stud. Mycol.">
        <title>101 Dothideomycetes genomes: a test case for predicting lifestyles and emergence of pathogens.</title>
        <authorList>
            <person name="Haridas S."/>
            <person name="Albert R."/>
            <person name="Binder M."/>
            <person name="Bloem J."/>
            <person name="Labutti K."/>
            <person name="Salamov A."/>
            <person name="Andreopoulos B."/>
            <person name="Baker S."/>
            <person name="Barry K."/>
            <person name="Bills G."/>
            <person name="Bluhm B."/>
            <person name="Cannon C."/>
            <person name="Castanera R."/>
            <person name="Culley D."/>
            <person name="Daum C."/>
            <person name="Ezra D."/>
            <person name="Gonzalez J."/>
            <person name="Henrissat B."/>
            <person name="Kuo A."/>
            <person name="Liang C."/>
            <person name="Lipzen A."/>
            <person name="Lutzoni F."/>
            <person name="Magnuson J."/>
            <person name="Mondo S."/>
            <person name="Nolan M."/>
            <person name="Ohm R."/>
            <person name="Pangilinan J."/>
            <person name="Park H.-J."/>
            <person name="Ramirez L."/>
            <person name="Alfaro M."/>
            <person name="Sun H."/>
            <person name="Tritt A."/>
            <person name="Yoshinaga Y."/>
            <person name="Zwiers L.-H."/>
            <person name="Turgeon B."/>
            <person name="Goodwin S."/>
            <person name="Spatafora J."/>
            <person name="Crous P."/>
            <person name="Grigoriev I."/>
        </authorList>
    </citation>
    <scope>NUCLEOTIDE SEQUENCE</scope>
    <source>
        <strain evidence="2">CBS 473.64</strain>
    </source>
</reference>
<gene>
    <name evidence="2" type="ORF">P280DRAFT_470206</name>
</gene>
<evidence type="ECO:0000313" key="3">
    <source>
        <dbReference type="Proteomes" id="UP000799753"/>
    </source>
</evidence>
<accession>A0A6A6RZF4</accession>
<proteinExistence type="predicted"/>
<keyword evidence="1" id="KW-0732">Signal</keyword>
<evidence type="ECO:0000256" key="1">
    <source>
        <dbReference type="SAM" id="SignalP"/>
    </source>
</evidence>
<evidence type="ECO:0000313" key="2">
    <source>
        <dbReference type="EMBL" id="KAF2639568.1"/>
    </source>
</evidence>
<name>A0A6A6RZF4_9PLEO</name>
<dbReference type="AlphaFoldDB" id="A0A6A6RZF4"/>
<organism evidence="2 3">
    <name type="scientific">Massarina eburnea CBS 473.64</name>
    <dbReference type="NCBI Taxonomy" id="1395130"/>
    <lineage>
        <taxon>Eukaryota</taxon>
        <taxon>Fungi</taxon>
        <taxon>Dikarya</taxon>
        <taxon>Ascomycota</taxon>
        <taxon>Pezizomycotina</taxon>
        <taxon>Dothideomycetes</taxon>
        <taxon>Pleosporomycetidae</taxon>
        <taxon>Pleosporales</taxon>
        <taxon>Massarineae</taxon>
        <taxon>Massarinaceae</taxon>
        <taxon>Massarina</taxon>
    </lineage>
</organism>
<dbReference type="EMBL" id="MU006786">
    <property type="protein sequence ID" value="KAF2639568.1"/>
    <property type="molecule type" value="Genomic_DNA"/>
</dbReference>
<protein>
    <submittedName>
        <fullName evidence="2">Uncharacterized protein</fullName>
    </submittedName>
</protein>
<feature type="signal peptide" evidence="1">
    <location>
        <begin position="1"/>
        <end position="21"/>
    </location>
</feature>
<dbReference type="Proteomes" id="UP000799753">
    <property type="component" value="Unassembled WGS sequence"/>
</dbReference>
<keyword evidence="3" id="KW-1185">Reference proteome</keyword>